<protein>
    <submittedName>
        <fullName evidence="2">Unannotated protein</fullName>
    </submittedName>
</protein>
<dbReference type="Pfam" id="PF04977">
    <property type="entry name" value="DivIC"/>
    <property type="match status" value="1"/>
</dbReference>
<dbReference type="EMBL" id="CAEZUL010000002">
    <property type="protein sequence ID" value="CAB4588967.1"/>
    <property type="molecule type" value="Genomic_DNA"/>
</dbReference>
<reference evidence="2" key="1">
    <citation type="submission" date="2020-05" db="EMBL/GenBank/DDBJ databases">
        <authorList>
            <person name="Chiriac C."/>
            <person name="Salcher M."/>
            <person name="Ghai R."/>
            <person name="Kavagutti S V."/>
        </authorList>
    </citation>
    <scope>NUCLEOTIDE SEQUENCE</scope>
</reference>
<keyword evidence="1" id="KW-0472">Membrane</keyword>
<dbReference type="InterPro" id="IPR007060">
    <property type="entry name" value="FtsL/DivIC"/>
</dbReference>
<keyword evidence="1" id="KW-0812">Transmembrane</keyword>
<sequence length="153" mass="16746">MKVPSHGTIETVPKPSISHLATQVVSRWTIRLVIAGVMVAGAASLFVFPLRDYVTQRSALAQKNSEFNLLADTNEQLQNEVNDLSTPEGIRNAARAQLGYVRPGEQRFNLVPMPALPTDLPQTWPYTLVTDIVRVRTVQNTAANNSSLSPLAP</sequence>
<organism evidence="2">
    <name type="scientific">freshwater metagenome</name>
    <dbReference type="NCBI Taxonomy" id="449393"/>
    <lineage>
        <taxon>unclassified sequences</taxon>
        <taxon>metagenomes</taxon>
        <taxon>ecological metagenomes</taxon>
    </lineage>
</organism>
<name>A0A6J6FKC4_9ZZZZ</name>
<feature type="transmembrane region" description="Helical" evidence="1">
    <location>
        <begin position="28"/>
        <end position="48"/>
    </location>
</feature>
<keyword evidence="1" id="KW-1133">Transmembrane helix</keyword>
<evidence type="ECO:0000256" key="1">
    <source>
        <dbReference type="SAM" id="Phobius"/>
    </source>
</evidence>
<dbReference type="AlphaFoldDB" id="A0A6J6FKC4"/>
<evidence type="ECO:0000313" key="2">
    <source>
        <dbReference type="EMBL" id="CAB4588967.1"/>
    </source>
</evidence>
<proteinExistence type="predicted"/>
<gene>
    <name evidence="2" type="ORF">UFOPK1808_00038</name>
</gene>
<accession>A0A6J6FKC4</accession>